<feature type="domain" description="MOSC" evidence="1">
    <location>
        <begin position="86"/>
        <end position="235"/>
    </location>
</feature>
<accession>A0ABX3HJT9</accession>
<dbReference type="InterPro" id="IPR005302">
    <property type="entry name" value="MoCF_Sase_C"/>
</dbReference>
<protein>
    <submittedName>
        <fullName evidence="2">Sulfurase</fullName>
    </submittedName>
</protein>
<proteinExistence type="predicted"/>
<comment type="caution">
    <text evidence="2">The sequence shown here is derived from an EMBL/GenBank/DDBJ whole genome shotgun (WGS) entry which is preliminary data.</text>
</comment>
<dbReference type="PANTHER" id="PTHR36930:SF1">
    <property type="entry name" value="MOSC DOMAIN-CONTAINING PROTEIN"/>
    <property type="match status" value="1"/>
</dbReference>
<dbReference type="SUPFAM" id="SSF50800">
    <property type="entry name" value="PK beta-barrel domain-like"/>
    <property type="match status" value="1"/>
</dbReference>
<dbReference type="Pfam" id="PF03476">
    <property type="entry name" value="MOSC_N"/>
    <property type="match status" value="1"/>
</dbReference>
<evidence type="ECO:0000313" key="3">
    <source>
        <dbReference type="Proteomes" id="UP000187412"/>
    </source>
</evidence>
<evidence type="ECO:0000313" key="2">
    <source>
        <dbReference type="EMBL" id="OMD50000.1"/>
    </source>
</evidence>
<dbReference type="InterPro" id="IPR005303">
    <property type="entry name" value="MOCOS_middle"/>
</dbReference>
<evidence type="ECO:0000259" key="1">
    <source>
        <dbReference type="PROSITE" id="PS51340"/>
    </source>
</evidence>
<reference evidence="2 3" key="1">
    <citation type="submission" date="2016-10" db="EMBL/GenBank/DDBJ databases">
        <title>Paenibacillus species isolates.</title>
        <authorList>
            <person name="Beno S.M."/>
        </authorList>
    </citation>
    <scope>NUCLEOTIDE SEQUENCE [LARGE SCALE GENOMIC DNA]</scope>
    <source>
        <strain evidence="2 3">FSL H7-0744</strain>
    </source>
</reference>
<organism evidence="2 3">
    <name type="scientific">Paenibacillus borealis</name>
    <dbReference type="NCBI Taxonomy" id="160799"/>
    <lineage>
        <taxon>Bacteria</taxon>
        <taxon>Bacillati</taxon>
        <taxon>Bacillota</taxon>
        <taxon>Bacilli</taxon>
        <taxon>Bacillales</taxon>
        <taxon>Paenibacillaceae</taxon>
        <taxon>Paenibacillus</taxon>
    </lineage>
</organism>
<gene>
    <name evidence="2" type="ORF">BSK56_07845</name>
</gene>
<dbReference type="PANTHER" id="PTHR36930">
    <property type="entry name" value="METAL-SULFUR CLUSTER BIOSYNTHESIS PROTEINS YUAD-RELATED"/>
    <property type="match status" value="1"/>
</dbReference>
<dbReference type="EMBL" id="MPTB01000008">
    <property type="protein sequence ID" value="OMD50000.1"/>
    <property type="molecule type" value="Genomic_DNA"/>
</dbReference>
<dbReference type="Proteomes" id="UP000187412">
    <property type="component" value="Unassembled WGS sequence"/>
</dbReference>
<dbReference type="Pfam" id="PF03473">
    <property type="entry name" value="MOSC"/>
    <property type="match status" value="1"/>
</dbReference>
<dbReference type="PROSITE" id="PS51340">
    <property type="entry name" value="MOSC"/>
    <property type="match status" value="1"/>
</dbReference>
<dbReference type="InterPro" id="IPR011037">
    <property type="entry name" value="Pyrv_Knase-like_insert_dom_sf"/>
</dbReference>
<dbReference type="InterPro" id="IPR052716">
    <property type="entry name" value="MOSC_domain"/>
</dbReference>
<keyword evidence="3" id="KW-1185">Reference proteome</keyword>
<name>A0ABX3HJT9_PAEBO</name>
<sequence length="241" mass="27211">MTVGVIREINRYPVKSFAGEQLEACDIESYGVVGDRVCSFYDERKQGWKRFVTARNIPNMLTYQARYRDGEVAVTAADGRTFRWDEQLLEEIQSQTKIPVSMSSLKQPHPENPHLLSVDEASILLVTDGSLRKLEALWGREVDQRRFRGNFVIALSDESLFEGDWTGRRLRIGGVELQVNELCERCVMTTMDPDTAEKAPSLLKIVNKELGLQFGVYASVIQTGRVCVGDEVHLADRPASQ</sequence>
<dbReference type="Gene3D" id="2.40.33.20">
    <property type="entry name" value="PK beta-barrel domain-like"/>
    <property type="match status" value="1"/>
</dbReference>